<proteinExistence type="predicted"/>
<dbReference type="KEGG" id="barh:WN72_23060"/>
<accession>A0AAE7NSS7</accession>
<organism evidence="1 2">
    <name type="scientific">Bradyrhizobium arachidis</name>
    <dbReference type="NCBI Taxonomy" id="858423"/>
    <lineage>
        <taxon>Bacteria</taxon>
        <taxon>Pseudomonadati</taxon>
        <taxon>Pseudomonadota</taxon>
        <taxon>Alphaproteobacteria</taxon>
        <taxon>Hyphomicrobiales</taxon>
        <taxon>Nitrobacteraceae</taxon>
        <taxon>Bradyrhizobium</taxon>
    </lineage>
</organism>
<evidence type="ECO:0000313" key="1">
    <source>
        <dbReference type="EMBL" id="QOZ68883.1"/>
    </source>
</evidence>
<evidence type="ECO:0000313" key="2">
    <source>
        <dbReference type="Proteomes" id="UP000594015"/>
    </source>
</evidence>
<gene>
    <name evidence="1" type="ORF">WN72_23060</name>
</gene>
<dbReference type="EMBL" id="CP030050">
    <property type="protein sequence ID" value="QOZ68883.1"/>
    <property type="molecule type" value="Genomic_DNA"/>
</dbReference>
<name>A0AAE7NSS7_9BRAD</name>
<protein>
    <submittedName>
        <fullName evidence="1">Uncharacterized protein</fullName>
    </submittedName>
</protein>
<dbReference type="Proteomes" id="UP000594015">
    <property type="component" value="Chromosome"/>
</dbReference>
<dbReference type="AlphaFoldDB" id="A0AAE7NSS7"/>
<sequence length="141" mass="14427">MIMALRVGYRQPQVGGQGFARTKKVFGNTITHQAADVVLNAQTAVLRVPRGFILTGLLGSIGDLDTGTTLTLSLGDAGSNNRFFSASTIGQAGGAVPALAATGLLYEFTDDTDILLTAAAAATAFPAAGATSTILMEGYMK</sequence>
<reference evidence="1 2" key="1">
    <citation type="submission" date="2018-06" db="EMBL/GenBank/DDBJ databases">
        <title>Comparative genomics of Bradyrhizobium nodulating Arachidis hypogaea.</title>
        <authorList>
            <person name="Li Y."/>
        </authorList>
    </citation>
    <scope>NUCLEOTIDE SEQUENCE [LARGE SCALE GENOMIC DNA]</scope>
    <source>
        <strain evidence="1 2">CCBAU 051107</strain>
    </source>
</reference>